<name>A0ABP8FP76_9BACT</name>
<sequence length="177" mass="19441">MRTPLSQAEISRILYEKDNGYIGFYDGLLSHLTAVKFFRSAHYIVASTLSNKVLDHLHGGMDVCLVVNDITETGDTIEVTVRGRYVVQSFPPTESMLPEAVQILHQPGGQFTPTAAVIRVKMQHLSGCRISVPRALKSLHAEEVPREAVPVISFREGRGKYSSNSAPVGEPLAVTRP</sequence>
<dbReference type="Gene3D" id="2.30.110.10">
    <property type="entry name" value="Electron Transport, Fmn-binding Protein, Chain A"/>
    <property type="match status" value="1"/>
</dbReference>
<dbReference type="InterPro" id="IPR012349">
    <property type="entry name" value="Split_barrel_FMN-bd"/>
</dbReference>
<dbReference type="EMBL" id="BAABFN010000002">
    <property type="protein sequence ID" value="GAA4308169.1"/>
    <property type="molecule type" value="Genomic_DNA"/>
</dbReference>
<protein>
    <submittedName>
        <fullName evidence="1">Uncharacterized protein</fullName>
    </submittedName>
</protein>
<proteinExistence type="predicted"/>
<reference evidence="2" key="1">
    <citation type="journal article" date="2019" name="Int. J. Syst. Evol. Microbiol.">
        <title>The Global Catalogue of Microorganisms (GCM) 10K type strain sequencing project: providing services to taxonomists for standard genome sequencing and annotation.</title>
        <authorList>
            <consortium name="The Broad Institute Genomics Platform"/>
            <consortium name="The Broad Institute Genome Sequencing Center for Infectious Disease"/>
            <person name="Wu L."/>
            <person name="Ma J."/>
        </authorList>
    </citation>
    <scope>NUCLEOTIDE SEQUENCE [LARGE SCALE GENOMIC DNA]</scope>
    <source>
        <strain evidence="2">JCM 17664</strain>
    </source>
</reference>
<keyword evidence="2" id="KW-1185">Reference proteome</keyword>
<evidence type="ECO:0000313" key="2">
    <source>
        <dbReference type="Proteomes" id="UP001501207"/>
    </source>
</evidence>
<dbReference type="RefSeq" id="WP_344977893.1">
    <property type="nucleotide sequence ID" value="NZ_BAABFN010000002.1"/>
</dbReference>
<organism evidence="1 2">
    <name type="scientific">Compostibacter hankyongensis</name>
    <dbReference type="NCBI Taxonomy" id="1007089"/>
    <lineage>
        <taxon>Bacteria</taxon>
        <taxon>Pseudomonadati</taxon>
        <taxon>Bacteroidota</taxon>
        <taxon>Chitinophagia</taxon>
        <taxon>Chitinophagales</taxon>
        <taxon>Chitinophagaceae</taxon>
        <taxon>Compostibacter</taxon>
    </lineage>
</organism>
<dbReference type="Proteomes" id="UP001501207">
    <property type="component" value="Unassembled WGS sequence"/>
</dbReference>
<comment type="caution">
    <text evidence="1">The sequence shown here is derived from an EMBL/GenBank/DDBJ whole genome shotgun (WGS) entry which is preliminary data.</text>
</comment>
<gene>
    <name evidence="1" type="ORF">GCM10023143_15290</name>
</gene>
<evidence type="ECO:0000313" key="1">
    <source>
        <dbReference type="EMBL" id="GAA4308169.1"/>
    </source>
</evidence>
<accession>A0ABP8FP76</accession>